<organism evidence="2 3">
    <name type="scientific">Tanacetum coccineum</name>
    <dbReference type="NCBI Taxonomy" id="301880"/>
    <lineage>
        <taxon>Eukaryota</taxon>
        <taxon>Viridiplantae</taxon>
        <taxon>Streptophyta</taxon>
        <taxon>Embryophyta</taxon>
        <taxon>Tracheophyta</taxon>
        <taxon>Spermatophyta</taxon>
        <taxon>Magnoliopsida</taxon>
        <taxon>eudicotyledons</taxon>
        <taxon>Gunneridae</taxon>
        <taxon>Pentapetalae</taxon>
        <taxon>asterids</taxon>
        <taxon>campanulids</taxon>
        <taxon>Asterales</taxon>
        <taxon>Asteraceae</taxon>
        <taxon>Asteroideae</taxon>
        <taxon>Anthemideae</taxon>
        <taxon>Anthemidinae</taxon>
        <taxon>Tanacetum</taxon>
    </lineage>
</organism>
<evidence type="ECO:0000313" key="3">
    <source>
        <dbReference type="Proteomes" id="UP001151760"/>
    </source>
</evidence>
<name>A0ABQ5HTJ9_9ASTR</name>
<dbReference type="Pfam" id="PF14223">
    <property type="entry name" value="Retrotran_gag_2"/>
    <property type="match status" value="1"/>
</dbReference>
<dbReference type="EMBL" id="BQNB010019988">
    <property type="protein sequence ID" value="GJT91119.1"/>
    <property type="molecule type" value="Genomic_DNA"/>
</dbReference>
<feature type="coiled-coil region" evidence="1">
    <location>
        <begin position="535"/>
        <end position="569"/>
    </location>
</feature>
<gene>
    <name evidence="2" type="ORF">Tco_1079964</name>
</gene>
<comment type="caution">
    <text evidence="2">The sequence shown here is derived from an EMBL/GenBank/DDBJ whole genome shotgun (WGS) entry which is preliminary data.</text>
</comment>
<keyword evidence="1" id="KW-0175">Coiled coil</keyword>
<reference evidence="2" key="2">
    <citation type="submission" date="2022-01" db="EMBL/GenBank/DDBJ databases">
        <authorList>
            <person name="Yamashiro T."/>
            <person name="Shiraishi A."/>
            <person name="Satake H."/>
            <person name="Nakayama K."/>
        </authorList>
    </citation>
    <scope>NUCLEOTIDE SEQUENCE</scope>
</reference>
<evidence type="ECO:0000313" key="2">
    <source>
        <dbReference type="EMBL" id="GJT91119.1"/>
    </source>
</evidence>
<protein>
    <recommendedName>
        <fullName evidence="4">CCHC-type domain-containing protein</fullName>
    </recommendedName>
</protein>
<feature type="coiled-coil region" evidence="1">
    <location>
        <begin position="467"/>
        <end position="508"/>
    </location>
</feature>
<evidence type="ECO:0008006" key="4">
    <source>
        <dbReference type="Google" id="ProtNLM"/>
    </source>
</evidence>
<dbReference type="Proteomes" id="UP001151760">
    <property type="component" value="Unassembled WGS sequence"/>
</dbReference>
<proteinExistence type="predicted"/>
<sequence>MATMAENVIAAGSETCPLMLEKGMYDSWKTRIMLCIQGKDNGEMLQGLVINGPYKFKSEITTKDINGVTDIRREERLEDLKGDGKLRYDSDIKAVNILLLGLPVDIYTLINYYQTTKEIWDRVKELMKGTKMTKQDCESMLYDEFDKFTYRLGESIHSYYLRYAKLINDMNMIPMSMTPIQINTNCTLSSNTMKKMLKKFKKCVNDSQKDLLCCYAPPVVQQPPTFQPDIGLAILAFLPTDDPIASLNKAMIFLRAQVINTVGNTRANQPRVIKCYNCKGECHMAKQCTARKRVKDSEWFKEKMLLAQAQEAGVVLDEEQQDFLAGNLEETDDCKNLQLQATSNFKAYHIDAYDSKCDDEATTNAIFMENLSLVGSLNDETVAPRYDSNTLSKVPHYNTYHDSDMLNSSIQELGYIENIISTNESYDELKGNSDVISYTYYMITIRDDADNYVLPPVQKNDMMLSVIEQMKSQVEKCTKVNQESKSEIESLTNELERYKERVKILGYEVKDGHSEQEAYLNRELYTFINDRNKKVKDFEKQVFSQETQMKNLNNHIAFLKKNFETLKQESFESPPVTVSKPKVFPKKLQSTSQVLRKPNKAQDLLTKFDECIKRRTTLYPHDIGSWEQSDIKDIFEQMKDEVYQCSVAKQSFEIEKKQLLINNDRLLEEYIASDIMRTYLHSVNEVDNCRTCKSLDIVLLDLQESNKS</sequence>
<keyword evidence="3" id="KW-1185">Reference proteome</keyword>
<reference evidence="2" key="1">
    <citation type="journal article" date="2022" name="Int. J. Mol. Sci.">
        <title>Draft Genome of Tanacetum Coccineum: Genomic Comparison of Closely Related Tanacetum-Family Plants.</title>
        <authorList>
            <person name="Yamashiro T."/>
            <person name="Shiraishi A."/>
            <person name="Nakayama K."/>
            <person name="Satake H."/>
        </authorList>
    </citation>
    <scope>NUCLEOTIDE SEQUENCE</scope>
</reference>
<evidence type="ECO:0000256" key="1">
    <source>
        <dbReference type="SAM" id="Coils"/>
    </source>
</evidence>
<accession>A0ABQ5HTJ9</accession>